<dbReference type="InterPro" id="IPR036691">
    <property type="entry name" value="Endo/exonu/phosph_ase_sf"/>
</dbReference>
<accession>A0A9C6DPT6</accession>
<dbReference type="Pfam" id="PF14529">
    <property type="entry name" value="Exo_endo_phos_2"/>
    <property type="match status" value="1"/>
</dbReference>
<dbReference type="Proteomes" id="UP000092443">
    <property type="component" value="Unplaced"/>
</dbReference>
<evidence type="ECO:0000259" key="1">
    <source>
        <dbReference type="Pfam" id="PF14529"/>
    </source>
</evidence>
<organism evidence="2 3">
    <name type="scientific">Glossina fuscipes</name>
    <dbReference type="NCBI Taxonomy" id="7396"/>
    <lineage>
        <taxon>Eukaryota</taxon>
        <taxon>Metazoa</taxon>
        <taxon>Ecdysozoa</taxon>
        <taxon>Arthropoda</taxon>
        <taxon>Hexapoda</taxon>
        <taxon>Insecta</taxon>
        <taxon>Pterygota</taxon>
        <taxon>Neoptera</taxon>
        <taxon>Endopterygota</taxon>
        <taxon>Diptera</taxon>
        <taxon>Brachycera</taxon>
        <taxon>Muscomorpha</taxon>
        <taxon>Hippoboscoidea</taxon>
        <taxon>Glossinidae</taxon>
        <taxon>Glossina</taxon>
    </lineage>
</organism>
<dbReference type="AlphaFoldDB" id="A0A9C6DPT6"/>
<dbReference type="CDD" id="cd09077">
    <property type="entry name" value="R1-I-EN"/>
    <property type="match status" value="1"/>
</dbReference>
<dbReference type="PANTHER" id="PTHR33273">
    <property type="entry name" value="DOMAIN-CONTAINING PROTEIN, PUTATIVE-RELATED"/>
    <property type="match status" value="1"/>
</dbReference>
<reference evidence="3" key="1">
    <citation type="submission" date="2025-08" db="UniProtKB">
        <authorList>
            <consortium name="RefSeq"/>
        </authorList>
    </citation>
    <scope>IDENTIFICATION</scope>
    <source>
        <tissue evidence="3">Whole body pupa</tissue>
    </source>
</reference>
<dbReference type="Gene3D" id="3.60.10.10">
    <property type="entry name" value="Endonuclease/exonuclease/phosphatase"/>
    <property type="match status" value="1"/>
</dbReference>
<keyword evidence="2" id="KW-1185">Reference proteome</keyword>
<dbReference type="InterPro" id="IPR005135">
    <property type="entry name" value="Endo/exonuclease/phosphatase"/>
</dbReference>
<protein>
    <submittedName>
        <fullName evidence="3">Uncharacterized protein LOC119643138</fullName>
    </submittedName>
</protein>
<evidence type="ECO:0000313" key="2">
    <source>
        <dbReference type="Proteomes" id="UP000092443"/>
    </source>
</evidence>
<dbReference type="SUPFAM" id="SSF56219">
    <property type="entry name" value="DNase I-like"/>
    <property type="match status" value="1"/>
</dbReference>
<sequence>MNRGGWVADAAGKAAIWSPNFALLDESAQHNGFARARARDIHCYSCYAPPSWMQEEFLYMLDDLVADARNKSLVITAGDFNAWAVEWGSRITNARGRALLEAFAMLPLALMNDGQKHTFRKAGFGSMIDITFVSDSLVPKCKWTLSEGYSGSDHQAIFMEVEARRGRGDIGRTQRGPKWNDTSFDEETFRLTFSSQAINGDTAELLVREVYTAINEACDASMPRRRTCKKGVPCYWWNAEISSARKECLKARSLVQRSRGKPGFDSRVHAYKCLRGDLKKAIRRSKRSRFEALCREADVNPWGTAYKVVLKRLKGHGRPHVTCPVMLSRIVTTLFPHKLPYLVVDFFGREQEPPPVVTTEDVLAAGKRIGDKKAPGQDGSTEGGD</sequence>
<feature type="domain" description="Endonuclease/exonuclease/phosphatase" evidence="1">
    <location>
        <begin position="41"/>
        <end position="158"/>
    </location>
</feature>
<dbReference type="GeneID" id="119643138"/>
<dbReference type="KEGG" id="gfs:119643138"/>
<dbReference type="PANTHER" id="PTHR33273:SF4">
    <property type="entry name" value="ENDONUCLEASE_EXONUCLEASE_PHOSPHATASE DOMAIN-CONTAINING PROTEIN"/>
    <property type="match status" value="1"/>
</dbReference>
<dbReference type="GO" id="GO:0003824">
    <property type="term" value="F:catalytic activity"/>
    <property type="evidence" value="ECO:0007669"/>
    <property type="project" value="InterPro"/>
</dbReference>
<name>A0A9C6DPT6_9MUSC</name>
<gene>
    <name evidence="3" type="primary">LOC119643138</name>
</gene>
<proteinExistence type="predicted"/>
<dbReference type="RefSeq" id="XP_037898411.1">
    <property type="nucleotide sequence ID" value="XM_038042483.1"/>
</dbReference>
<evidence type="ECO:0000313" key="3">
    <source>
        <dbReference type="RefSeq" id="XP_037898411.1"/>
    </source>
</evidence>